<dbReference type="PANTHER" id="PTHR21137:SF35">
    <property type="entry name" value="ODORANT RECEPTOR 19A-RELATED"/>
    <property type="match status" value="1"/>
</dbReference>
<sequence length="352" mass="41314">MIGLWPKGGDVYKFNRYTLYAAVSISFFISAIGVLLIIDLFFVDSDFEDLEEMTLIYVAEFLVIIKVYCFMRNIKLIKHLMATLNTDMFQPKTIQQKMLIKPALNFWKLVYNIFTAAGGPLTSLWVFLPLLTKTKKIALPVSVWYPYDIQASPMYEITYLYQIVSVFYIVVAIYNIDMLISALMMYTGAQCDILCDNLRNLEDNESRNFNRKLIDCIRHHQEILIFAENCNEFFNLIFLGQFFGSSVLIALILFRLVLNNQSYIQIFTHFLLVTFYMVQIFTYCWFGNEVQVKSRQIPYSVFESDWVQHSLEIRKSMIIFVIRSHRPVKLSAFNLFYLSLDVYIKVIVTTRL</sequence>
<dbReference type="AlphaFoldDB" id="A0A482V8H4"/>
<feature type="transmembrane region" description="Helical" evidence="10">
    <location>
        <begin position="159"/>
        <end position="176"/>
    </location>
</feature>
<keyword evidence="2" id="KW-1003">Cell membrane</keyword>
<dbReference type="GO" id="GO:0005886">
    <property type="term" value="C:plasma membrane"/>
    <property type="evidence" value="ECO:0007669"/>
    <property type="project" value="UniProtKB-SubCell"/>
</dbReference>
<dbReference type="PANTHER" id="PTHR21137">
    <property type="entry name" value="ODORANT RECEPTOR"/>
    <property type="match status" value="1"/>
</dbReference>
<keyword evidence="4 10" id="KW-0812">Transmembrane</keyword>
<comment type="caution">
    <text evidence="10">Lacks conserved residue(s) required for the propagation of feature annotation.</text>
</comment>
<keyword evidence="6 10" id="KW-1133">Transmembrane helix</keyword>
<evidence type="ECO:0000256" key="3">
    <source>
        <dbReference type="ARBA" id="ARBA00022606"/>
    </source>
</evidence>
<evidence type="ECO:0000313" key="12">
    <source>
        <dbReference type="Proteomes" id="UP000292052"/>
    </source>
</evidence>
<dbReference type="Pfam" id="PF02949">
    <property type="entry name" value="7tm_6"/>
    <property type="match status" value="1"/>
</dbReference>
<proteinExistence type="inferred from homology"/>
<comment type="subcellular location">
    <subcellularLocation>
        <location evidence="1 10">Cell membrane</location>
        <topology evidence="1 10">Multi-pass membrane protein</topology>
    </subcellularLocation>
</comment>
<comment type="caution">
    <text evidence="11">The sequence shown here is derived from an EMBL/GenBank/DDBJ whole genome shotgun (WGS) entry which is preliminary data.</text>
</comment>
<evidence type="ECO:0000256" key="6">
    <source>
        <dbReference type="ARBA" id="ARBA00022989"/>
    </source>
</evidence>
<evidence type="ECO:0000256" key="4">
    <source>
        <dbReference type="ARBA" id="ARBA00022692"/>
    </source>
</evidence>
<evidence type="ECO:0000256" key="9">
    <source>
        <dbReference type="ARBA" id="ARBA00023224"/>
    </source>
</evidence>
<dbReference type="GO" id="GO:0005549">
    <property type="term" value="F:odorant binding"/>
    <property type="evidence" value="ECO:0007669"/>
    <property type="project" value="InterPro"/>
</dbReference>
<feature type="transmembrane region" description="Helical" evidence="10">
    <location>
        <begin position="54"/>
        <end position="71"/>
    </location>
</feature>
<evidence type="ECO:0000256" key="7">
    <source>
        <dbReference type="ARBA" id="ARBA00023136"/>
    </source>
</evidence>
<accession>A0A482V8H4</accession>
<dbReference type="Proteomes" id="UP000292052">
    <property type="component" value="Unassembled WGS sequence"/>
</dbReference>
<keyword evidence="5 10" id="KW-0552">Olfaction</keyword>
<evidence type="ECO:0000256" key="2">
    <source>
        <dbReference type="ARBA" id="ARBA00022475"/>
    </source>
</evidence>
<keyword evidence="3 10" id="KW-0716">Sensory transduction</keyword>
<gene>
    <name evidence="11" type="ORF">BDFB_012940</name>
</gene>
<keyword evidence="8 10" id="KW-0675">Receptor</keyword>
<evidence type="ECO:0000256" key="10">
    <source>
        <dbReference type="RuleBase" id="RU351113"/>
    </source>
</evidence>
<name>A0A482V8H4_ASBVE</name>
<feature type="transmembrane region" description="Helical" evidence="10">
    <location>
        <begin position="263"/>
        <end position="286"/>
    </location>
</feature>
<dbReference type="GO" id="GO:0007165">
    <property type="term" value="P:signal transduction"/>
    <property type="evidence" value="ECO:0007669"/>
    <property type="project" value="UniProtKB-KW"/>
</dbReference>
<keyword evidence="12" id="KW-1185">Reference proteome</keyword>
<dbReference type="InterPro" id="IPR004117">
    <property type="entry name" value="7tm6_olfct_rcpt"/>
</dbReference>
<organism evidence="11 12">
    <name type="scientific">Asbolus verrucosus</name>
    <name type="common">Desert ironclad beetle</name>
    <dbReference type="NCBI Taxonomy" id="1661398"/>
    <lineage>
        <taxon>Eukaryota</taxon>
        <taxon>Metazoa</taxon>
        <taxon>Ecdysozoa</taxon>
        <taxon>Arthropoda</taxon>
        <taxon>Hexapoda</taxon>
        <taxon>Insecta</taxon>
        <taxon>Pterygota</taxon>
        <taxon>Neoptera</taxon>
        <taxon>Endopterygota</taxon>
        <taxon>Coleoptera</taxon>
        <taxon>Polyphaga</taxon>
        <taxon>Cucujiformia</taxon>
        <taxon>Tenebrionidae</taxon>
        <taxon>Pimeliinae</taxon>
        <taxon>Asbolus</taxon>
    </lineage>
</organism>
<evidence type="ECO:0000256" key="1">
    <source>
        <dbReference type="ARBA" id="ARBA00004651"/>
    </source>
</evidence>
<feature type="transmembrane region" description="Helical" evidence="10">
    <location>
        <begin position="233"/>
        <end position="257"/>
    </location>
</feature>
<protein>
    <recommendedName>
        <fullName evidence="10">Odorant receptor</fullName>
    </recommendedName>
</protein>
<comment type="similarity">
    <text evidence="10">Belongs to the insect chemoreceptor superfamily. Heteromeric odorant receptor channel (TC 1.A.69) family.</text>
</comment>
<evidence type="ECO:0000256" key="8">
    <source>
        <dbReference type="ARBA" id="ARBA00023170"/>
    </source>
</evidence>
<evidence type="ECO:0000256" key="5">
    <source>
        <dbReference type="ARBA" id="ARBA00022725"/>
    </source>
</evidence>
<dbReference type="OrthoDB" id="8196465at2759"/>
<dbReference type="GO" id="GO:0004984">
    <property type="term" value="F:olfactory receptor activity"/>
    <property type="evidence" value="ECO:0007669"/>
    <property type="project" value="InterPro"/>
</dbReference>
<feature type="transmembrane region" description="Helical" evidence="10">
    <location>
        <begin position="20"/>
        <end position="42"/>
    </location>
</feature>
<evidence type="ECO:0000313" key="11">
    <source>
        <dbReference type="EMBL" id="RZB39518.1"/>
    </source>
</evidence>
<keyword evidence="7 10" id="KW-0472">Membrane</keyword>
<feature type="transmembrane region" description="Helical" evidence="10">
    <location>
        <begin position="109"/>
        <end position="128"/>
    </location>
</feature>
<reference evidence="11 12" key="1">
    <citation type="submission" date="2017-03" db="EMBL/GenBank/DDBJ databases">
        <title>Genome of the blue death feigning beetle - Asbolus verrucosus.</title>
        <authorList>
            <person name="Rider S.D."/>
        </authorList>
    </citation>
    <scope>NUCLEOTIDE SEQUENCE [LARGE SCALE GENOMIC DNA]</scope>
    <source>
        <strain evidence="11">Butters</strain>
        <tissue evidence="11">Head and leg muscle</tissue>
    </source>
</reference>
<dbReference type="EMBL" id="QDEB01127620">
    <property type="protein sequence ID" value="RZB39518.1"/>
    <property type="molecule type" value="Genomic_DNA"/>
</dbReference>
<keyword evidence="9 10" id="KW-0807">Transducer</keyword>